<feature type="transmembrane region" description="Helical" evidence="6">
    <location>
        <begin position="104"/>
        <end position="130"/>
    </location>
</feature>
<dbReference type="PANTHER" id="PTHR47371">
    <property type="entry name" value="LIPOTEICHOIC ACID SYNTHASE"/>
    <property type="match status" value="1"/>
</dbReference>
<comment type="caution">
    <text evidence="8">The sequence shown here is derived from an EMBL/GenBank/DDBJ whole genome shotgun (WGS) entry which is preliminary data.</text>
</comment>
<keyword evidence="5 6" id="KW-0472">Membrane</keyword>
<evidence type="ECO:0000313" key="8">
    <source>
        <dbReference type="EMBL" id="MFC5430239.1"/>
    </source>
</evidence>
<evidence type="ECO:0000259" key="7">
    <source>
        <dbReference type="Pfam" id="PF00884"/>
    </source>
</evidence>
<gene>
    <name evidence="8" type="ORF">ACFPTO_15725</name>
</gene>
<dbReference type="InterPro" id="IPR000917">
    <property type="entry name" value="Sulfatase_N"/>
</dbReference>
<evidence type="ECO:0000256" key="4">
    <source>
        <dbReference type="ARBA" id="ARBA00022989"/>
    </source>
</evidence>
<dbReference type="PANTHER" id="PTHR47371:SF3">
    <property type="entry name" value="PHOSPHOGLYCEROL TRANSFERASE I"/>
    <property type="match status" value="1"/>
</dbReference>
<protein>
    <submittedName>
        <fullName evidence="8">LTA synthase family protein</fullName>
    </submittedName>
</protein>
<accession>A0ABW0JB35</accession>
<feature type="transmembrane region" description="Helical" evidence="6">
    <location>
        <begin position="6"/>
        <end position="25"/>
    </location>
</feature>
<dbReference type="SUPFAM" id="SSF53649">
    <property type="entry name" value="Alkaline phosphatase-like"/>
    <property type="match status" value="1"/>
</dbReference>
<dbReference type="InterPro" id="IPR017850">
    <property type="entry name" value="Alkaline_phosphatase_core_sf"/>
</dbReference>
<sequence>MESSSIAITLVAAIALSLGADTFVIPRARSRRCPVAFALHVTSVLFLVCLTLAITRRPHFAAFVAFALVALAGAVSNAKYASLREPFVFTDLSLFSQLFTHPRLYLPFLSPATIAAIAVGSAVFVAGFFLDTTLPASAAVVGAAGAAACLALGYLFAARLRLSLDLHEDQRHHGFFAVFVAYLLNGMRPAVFRAFARTVATGPFAQTKALQTHPDMIVIQCESFFDPRALSDAIDPSLLAHFDQACRESLEHGRLTVPAWGANTMRSEFALLTGLPSSRLGYARFYPYAFVRRTCASLAGWFRHAGYCTVAVHPFFADFFGRDRVFPLLQFDRFLDVRAFAGAPRSGPYVSDAAVLDRIVALLGENRSQPAFIFAMTMENHGPLHLESVEAGEAGHYHKLGEDPAWRDLTAYLRHLANADAMIGRLIAQLRERRRDTILCFYGDHVPALSHVFERLGNVPAHSKYFIWRNFGGRPARMQGRAVEDLGAALLHAMEKAGQCNASVSTVEKIQRP</sequence>
<evidence type="ECO:0000256" key="5">
    <source>
        <dbReference type="ARBA" id="ARBA00023136"/>
    </source>
</evidence>
<proteinExistence type="predicted"/>
<evidence type="ECO:0000256" key="6">
    <source>
        <dbReference type="SAM" id="Phobius"/>
    </source>
</evidence>
<reference evidence="9" key="1">
    <citation type="journal article" date="2019" name="Int. J. Syst. Evol. Microbiol.">
        <title>The Global Catalogue of Microorganisms (GCM) 10K type strain sequencing project: providing services to taxonomists for standard genome sequencing and annotation.</title>
        <authorList>
            <consortium name="The Broad Institute Genomics Platform"/>
            <consortium name="The Broad Institute Genome Sequencing Center for Infectious Disease"/>
            <person name="Wu L."/>
            <person name="Ma J."/>
        </authorList>
    </citation>
    <scope>NUCLEOTIDE SEQUENCE [LARGE SCALE GENOMIC DNA]</scope>
    <source>
        <strain evidence="9">CCUG 56042</strain>
    </source>
</reference>
<evidence type="ECO:0000256" key="3">
    <source>
        <dbReference type="ARBA" id="ARBA00022692"/>
    </source>
</evidence>
<evidence type="ECO:0000313" key="9">
    <source>
        <dbReference type="Proteomes" id="UP001596103"/>
    </source>
</evidence>
<dbReference type="Pfam" id="PF00884">
    <property type="entry name" value="Sulfatase"/>
    <property type="match status" value="1"/>
</dbReference>
<feature type="transmembrane region" description="Helical" evidence="6">
    <location>
        <begin position="37"/>
        <end position="54"/>
    </location>
</feature>
<name>A0ABW0JB35_9BURK</name>
<dbReference type="Gene3D" id="3.40.720.10">
    <property type="entry name" value="Alkaline Phosphatase, subunit A"/>
    <property type="match status" value="1"/>
</dbReference>
<feature type="transmembrane region" description="Helical" evidence="6">
    <location>
        <begin position="136"/>
        <end position="157"/>
    </location>
</feature>
<dbReference type="RefSeq" id="WP_377712517.1">
    <property type="nucleotide sequence ID" value="NZ_JBHSMP010000017.1"/>
</dbReference>
<evidence type="ECO:0000256" key="2">
    <source>
        <dbReference type="ARBA" id="ARBA00022475"/>
    </source>
</evidence>
<dbReference type="CDD" id="cd16015">
    <property type="entry name" value="LTA_synthase"/>
    <property type="match status" value="1"/>
</dbReference>
<keyword evidence="4 6" id="KW-1133">Transmembrane helix</keyword>
<keyword evidence="2" id="KW-1003">Cell membrane</keyword>
<feature type="domain" description="Sulfatase N-terminal" evidence="7">
    <location>
        <begin position="214"/>
        <end position="494"/>
    </location>
</feature>
<organism evidence="8 9">
    <name type="scientific">Paraburkholderia denitrificans</name>
    <dbReference type="NCBI Taxonomy" id="694025"/>
    <lineage>
        <taxon>Bacteria</taxon>
        <taxon>Pseudomonadati</taxon>
        <taxon>Pseudomonadota</taxon>
        <taxon>Betaproteobacteria</taxon>
        <taxon>Burkholderiales</taxon>
        <taxon>Burkholderiaceae</taxon>
        <taxon>Paraburkholderia</taxon>
    </lineage>
</organism>
<dbReference type="InterPro" id="IPR050448">
    <property type="entry name" value="OpgB/LTA_synthase_biosynth"/>
</dbReference>
<dbReference type="Proteomes" id="UP001596103">
    <property type="component" value="Unassembled WGS sequence"/>
</dbReference>
<evidence type="ECO:0000256" key="1">
    <source>
        <dbReference type="ARBA" id="ARBA00004651"/>
    </source>
</evidence>
<comment type="subcellular location">
    <subcellularLocation>
        <location evidence="1">Cell membrane</location>
        <topology evidence="1">Multi-pass membrane protein</topology>
    </subcellularLocation>
</comment>
<dbReference type="EMBL" id="JBHSMP010000017">
    <property type="protein sequence ID" value="MFC5430239.1"/>
    <property type="molecule type" value="Genomic_DNA"/>
</dbReference>
<keyword evidence="9" id="KW-1185">Reference proteome</keyword>
<feature type="transmembrane region" description="Helical" evidence="6">
    <location>
        <begin position="60"/>
        <end position="83"/>
    </location>
</feature>
<keyword evidence="3 6" id="KW-0812">Transmembrane</keyword>